<dbReference type="PANTHER" id="PTHR43289:SF34">
    <property type="entry name" value="SERINE_THREONINE-PROTEIN KINASE YBDM-RELATED"/>
    <property type="match status" value="1"/>
</dbReference>
<feature type="domain" description="Protein kinase" evidence="7">
    <location>
        <begin position="33"/>
        <end position="289"/>
    </location>
</feature>
<dbReference type="Gene3D" id="1.10.510.10">
    <property type="entry name" value="Transferase(Phosphotransferase) domain 1"/>
    <property type="match status" value="1"/>
</dbReference>
<dbReference type="PROSITE" id="PS00107">
    <property type="entry name" value="PROTEIN_KINASE_ATP"/>
    <property type="match status" value="1"/>
</dbReference>
<dbReference type="InterPro" id="IPR011009">
    <property type="entry name" value="Kinase-like_dom_sf"/>
</dbReference>
<dbReference type="Pfam" id="PF00069">
    <property type="entry name" value="Pkinase"/>
    <property type="match status" value="1"/>
</dbReference>
<dbReference type="Gene3D" id="3.30.200.20">
    <property type="entry name" value="Phosphorylase Kinase, domain 1"/>
    <property type="match status" value="1"/>
</dbReference>
<dbReference type="PROSITE" id="PS50011">
    <property type="entry name" value="PROTEIN_KINASE_DOM"/>
    <property type="match status" value="1"/>
</dbReference>
<feature type="binding site" evidence="5">
    <location>
        <position position="61"/>
    </location>
    <ligand>
        <name>ATP</name>
        <dbReference type="ChEBI" id="CHEBI:30616"/>
    </ligand>
</feature>
<keyword evidence="1" id="KW-0808">Transferase</keyword>
<proteinExistence type="predicted"/>
<protein>
    <recommendedName>
        <fullName evidence="7">Protein kinase domain-containing protein</fullName>
    </recommendedName>
</protein>
<dbReference type="OrthoDB" id="9762169at2"/>
<keyword evidence="3" id="KW-0418">Kinase</keyword>
<gene>
    <name evidence="8" type="ORF">DEJ51_25665</name>
</gene>
<evidence type="ECO:0000256" key="3">
    <source>
        <dbReference type="ARBA" id="ARBA00022777"/>
    </source>
</evidence>
<dbReference type="Proteomes" id="UP000324101">
    <property type="component" value="Chromosome"/>
</dbReference>
<keyword evidence="4 5" id="KW-0067">ATP-binding</keyword>
<dbReference type="PANTHER" id="PTHR43289">
    <property type="entry name" value="MITOGEN-ACTIVATED PROTEIN KINASE KINASE KINASE 20-RELATED"/>
    <property type="match status" value="1"/>
</dbReference>
<dbReference type="InterPro" id="IPR002372">
    <property type="entry name" value="PQQ_rpt_dom"/>
</dbReference>
<dbReference type="AlphaFoldDB" id="A0A5P2DPM8"/>
<dbReference type="InterPro" id="IPR000719">
    <property type="entry name" value="Prot_kinase_dom"/>
</dbReference>
<evidence type="ECO:0000256" key="4">
    <source>
        <dbReference type="ARBA" id="ARBA00022840"/>
    </source>
</evidence>
<dbReference type="PROSITE" id="PS00108">
    <property type="entry name" value="PROTEIN_KINASE_ST"/>
    <property type="match status" value="1"/>
</dbReference>
<dbReference type="Gene3D" id="2.130.10.10">
    <property type="entry name" value="YVTN repeat-like/Quinoprotein amine dehydrogenase"/>
    <property type="match status" value="1"/>
</dbReference>
<dbReference type="GO" id="GO:0004674">
    <property type="term" value="F:protein serine/threonine kinase activity"/>
    <property type="evidence" value="ECO:0007669"/>
    <property type="project" value="TreeGrafter"/>
</dbReference>
<evidence type="ECO:0000256" key="6">
    <source>
        <dbReference type="SAM" id="MobiDB-lite"/>
    </source>
</evidence>
<evidence type="ECO:0000256" key="2">
    <source>
        <dbReference type="ARBA" id="ARBA00022741"/>
    </source>
</evidence>
<keyword evidence="2 5" id="KW-0547">Nucleotide-binding</keyword>
<organism evidence="8 9">
    <name type="scientific">Streptomyces venezuelae</name>
    <dbReference type="NCBI Taxonomy" id="54571"/>
    <lineage>
        <taxon>Bacteria</taxon>
        <taxon>Bacillati</taxon>
        <taxon>Actinomycetota</taxon>
        <taxon>Actinomycetes</taxon>
        <taxon>Kitasatosporales</taxon>
        <taxon>Streptomycetaceae</taxon>
        <taxon>Streptomyces</taxon>
    </lineage>
</organism>
<evidence type="ECO:0000256" key="1">
    <source>
        <dbReference type="ARBA" id="ARBA00022679"/>
    </source>
</evidence>
<dbReference type="SUPFAM" id="SSF50998">
    <property type="entry name" value="Quinoprotein alcohol dehydrogenase-like"/>
    <property type="match status" value="1"/>
</dbReference>
<sequence length="744" mass="77391">MSVPAPGATRAPHTPHTPLAPLSHDDPQHLGGFRLLARLGSGGMGTVYLARSAAGRTVALKTVHARIAADAAFRTRFRLEADAARVIGDRYGARVFAADALAATPWLATEYVIGPQLDEAVALAGPLPEPCVRTLGAELARALGQLHRSDVVHRDLKPSNVMVTAAGPKVIDFGIARALGDERLTRTGAAAGTPAFMSPEQAGGLEHSPAGDVFALAGVLVFAASGHGPFGGGQAADLLYRVRYAEPDLSGVPAALAPVLARCLAKDPAQRPTTAGLAELLAPGDGPFADVLPQPVLADIARRAAAVWQEPPHRLAAPAAAADTVVAGDGDGLSRRRLFALSGAVAGGVALAAGGGLWAWLGSRGEGDGGAADSGQPALDPPPEALWKADLAHPVAGGPPLPVDGRLVMPTGSTTTGIFQQDGKHLRDFEGYARVWRVATDGKVLYALGKPDAADKALAVVPLPLSQESGKEQAPVVRLPAYDGSNMLNRILGVAGDTVFLCAKAAGNDQWSVIAASLKTGRELWRQPTTAPGEQQVQQGRPATVGVKPVRGGVLLWQRPEAESGTLRLSLHDAGSGAERWTESLAAPGATPDQLATDDERVYVGAGSVHALRLADGQPAWVFGADRDAGEVAGERRYGMPAVRDGIVYAVEGSRGIVAISAVFGTLQWMDTPPEGTNPHRDIAPVVTPSHVYSLGATGLRAVRIRTRSTVWRYGTSAYALTPDPDGKRLYLREERRLIALPLA</sequence>
<dbReference type="GO" id="GO:0005524">
    <property type="term" value="F:ATP binding"/>
    <property type="evidence" value="ECO:0007669"/>
    <property type="project" value="UniProtKB-UniRule"/>
</dbReference>
<accession>A0A5P2DPM8</accession>
<reference evidence="8 9" key="1">
    <citation type="submission" date="2018-05" db="EMBL/GenBank/DDBJ databases">
        <title>Streptomyces venezuelae.</title>
        <authorList>
            <person name="Kim W."/>
            <person name="Lee N."/>
            <person name="Cho B.-K."/>
        </authorList>
    </citation>
    <scope>NUCLEOTIDE SEQUENCE [LARGE SCALE GENOMIC DNA]</scope>
    <source>
        <strain evidence="8 9">ATCC 21018</strain>
    </source>
</reference>
<evidence type="ECO:0000313" key="8">
    <source>
        <dbReference type="EMBL" id="QES57154.1"/>
    </source>
</evidence>
<dbReference type="SUPFAM" id="SSF56112">
    <property type="entry name" value="Protein kinase-like (PK-like)"/>
    <property type="match status" value="1"/>
</dbReference>
<dbReference type="SMART" id="SM00220">
    <property type="entry name" value="S_TKc"/>
    <property type="match status" value="1"/>
</dbReference>
<dbReference type="EMBL" id="CP029189">
    <property type="protein sequence ID" value="QES57154.1"/>
    <property type="molecule type" value="Genomic_DNA"/>
</dbReference>
<feature type="region of interest" description="Disordered" evidence="6">
    <location>
        <begin position="1"/>
        <end position="24"/>
    </location>
</feature>
<dbReference type="RefSeq" id="WP_150259971.1">
    <property type="nucleotide sequence ID" value="NZ_CP029189.1"/>
</dbReference>
<evidence type="ECO:0000313" key="9">
    <source>
        <dbReference type="Proteomes" id="UP000324101"/>
    </source>
</evidence>
<dbReference type="InterPro" id="IPR017441">
    <property type="entry name" value="Protein_kinase_ATP_BS"/>
</dbReference>
<dbReference type="InterPro" id="IPR015943">
    <property type="entry name" value="WD40/YVTN_repeat-like_dom_sf"/>
</dbReference>
<name>A0A5P2DPM8_STRVZ</name>
<dbReference type="Pfam" id="PF13360">
    <property type="entry name" value="PQQ_2"/>
    <property type="match status" value="1"/>
</dbReference>
<dbReference type="InterPro" id="IPR011047">
    <property type="entry name" value="Quinoprotein_ADH-like_sf"/>
</dbReference>
<dbReference type="InterPro" id="IPR008271">
    <property type="entry name" value="Ser/Thr_kinase_AS"/>
</dbReference>
<evidence type="ECO:0000259" key="7">
    <source>
        <dbReference type="PROSITE" id="PS50011"/>
    </source>
</evidence>
<dbReference type="CDD" id="cd14014">
    <property type="entry name" value="STKc_PknB_like"/>
    <property type="match status" value="1"/>
</dbReference>
<evidence type="ECO:0000256" key="5">
    <source>
        <dbReference type="PROSITE-ProRule" id="PRU10141"/>
    </source>
</evidence>